<dbReference type="CDD" id="cd01561">
    <property type="entry name" value="CBS_like"/>
    <property type="match status" value="1"/>
</dbReference>
<accession>A0ABU5GVC5</accession>
<dbReference type="Proteomes" id="UP001291309">
    <property type="component" value="Unassembled WGS sequence"/>
</dbReference>
<evidence type="ECO:0000256" key="2">
    <source>
        <dbReference type="ARBA" id="ARBA00022898"/>
    </source>
</evidence>
<dbReference type="InterPro" id="IPR001926">
    <property type="entry name" value="TrpB-like_PALP"/>
</dbReference>
<feature type="domain" description="Tryptophan synthase beta chain-like PALP" evidence="3">
    <location>
        <begin position="10"/>
        <end position="296"/>
    </location>
</feature>
<dbReference type="InterPro" id="IPR036052">
    <property type="entry name" value="TrpB-like_PALP_sf"/>
</dbReference>
<organism evidence="4 5">
    <name type="scientific">Hyalangium rubrum</name>
    <dbReference type="NCBI Taxonomy" id="3103134"/>
    <lineage>
        <taxon>Bacteria</taxon>
        <taxon>Pseudomonadati</taxon>
        <taxon>Myxococcota</taxon>
        <taxon>Myxococcia</taxon>
        <taxon>Myxococcales</taxon>
        <taxon>Cystobacterineae</taxon>
        <taxon>Archangiaceae</taxon>
        <taxon>Hyalangium</taxon>
    </lineage>
</organism>
<reference evidence="4 5" key="1">
    <citation type="submission" date="2023-12" db="EMBL/GenBank/DDBJ databases">
        <title>the genome sequence of Hyalangium sp. s54d21.</title>
        <authorList>
            <person name="Zhang X."/>
        </authorList>
    </citation>
    <scope>NUCLEOTIDE SEQUENCE [LARGE SCALE GENOMIC DNA]</scope>
    <source>
        <strain evidence="5">s54d21</strain>
    </source>
</reference>
<protein>
    <submittedName>
        <fullName evidence="4">Cysteine synthase family protein</fullName>
        <ecNumber evidence="4">2.5.1.-</ecNumber>
    </submittedName>
</protein>
<dbReference type="PANTHER" id="PTHR10314">
    <property type="entry name" value="CYSTATHIONINE BETA-SYNTHASE"/>
    <property type="match status" value="1"/>
</dbReference>
<keyword evidence="4" id="KW-0808">Transferase</keyword>
<evidence type="ECO:0000313" key="5">
    <source>
        <dbReference type="Proteomes" id="UP001291309"/>
    </source>
</evidence>
<evidence type="ECO:0000259" key="3">
    <source>
        <dbReference type="Pfam" id="PF00291"/>
    </source>
</evidence>
<dbReference type="EC" id="2.5.1.-" evidence="4"/>
<proteinExistence type="predicted"/>
<evidence type="ECO:0000313" key="4">
    <source>
        <dbReference type="EMBL" id="MDY7225125.1"/>
    </source>
</evidence>
<dbReference type="RefSeq" id="WP_321543844.1">
    <property type="nucleotide sequence ID" value="NZ_JAXIVS010000001.1"/>
</dbReference>
<dbReference type="InterPro" id="IPR050214">
    <property type="entry name" value="Cys_Synth/Cystath_Beta-Synth"/>
</dbReference>
<dbReference type="GO" id="GO:0016740">
    <property type="term" value="F:transferase activity"/>
    <property type="evidence" value="ECO:0007669"/>
    <property type="project" value="UniProtKB-KW"/>
</dbReference>
<dbReference type="SUPFAM" id="SSF53686">
    <property type="entry name" value="Tryptophan synthase beta subunit-like PLP-dependent enzymes"/>
    <property type="match status" value="1"/>
</dbReference>
<comment type="cofactor">
    <cofactor evidence="1">
        <name>pyridoxal 5'-phosphate</name>
        <dbReference type="ChEBI" id="CHEBI:597326"/>
    </cofactor>
</comment>
<dbReference type="Pfam" id="PF00291">
    <property type="entry name" value="PALP"/>
    <property type="match status" value="1"/>
</dbReference>
<sequence>MLKVSSVLELMKNTPLVALKGREASRPRASLWAKLELSLPGAMKDRVALKAVEDAEASGRLKPGGLIVESTSGTMGEGLARVASLKGYELIIITDPRLDQSSVNKLRALGARVDIVDNYHPTGGWQQSRLERLREVLRANPGAFWPRQYDTPSNPEAYTSAVATELLEAFGPRLGALVGTVGSGGSLSGTAAGLRKLLPGLRVVAVDAVGSVQFNQPNRPRLQSGHSNSIIAGNINYRAIDEVHWLSDGEAFGGCWELARREGIFGGGSSGAAYVAASWVAEQLEPDQHVVIIMPDRGDRYGETIYSESFLTQKGIAGVQAAAQPMRIRYGVDVAERWSYAPLPHDGSVPYYASTVKRSVDLMRELGLE</sequence>
<comment type="caution">
    <text evidence="4">The sequence shown here is derived from an EMBL/GenBank/DDBJ whole genome shotgun (WGS) entry which is preliminary data.</text>
</comment>
<evidence type="ECO:0000256" key="1">
    <source>
        <dbReference type="ARBA" id="ARBA00001933"/>
    </source>
</evidence>
<dbReference type="Gene3D" id="3.40.50.1100">
    <property type="match status" value="2"/>
</dbReference>
<keyword evidence="2" id="KW-0663">Pyridoxal phosphate</keyword>
<name>A0ABU5GVC5_9BACT</name>
<gene>
    <name evidence="4" type="ORF">SYV04_01975</name>
</gene>
<dbReference type="EMBL" id="JAXIVS010000001">
    <property type="protein sequence ID" value="MDY7225125.1"/>
    <property type="molecule type" value="Genomic_DNA"/>
</dbReference>
<keyword evidence="5" id="KW-1185">Reference proteome</keyword>